<dbReference type="PANTHER" id="PTHR14226:SF25">
    <property type="entry name" value="PHOSPHOESTERASE"/>
    <property type="match status" value="1"/>
</dbReference>
<accession>A0A931ASY3</accession>
<feature type="active site" description="Nucleophile" evidence="4">
    <location>
        <position position="27"/>
    </location>
</feature>
<gene>
    <name evidence="6" type="ORF">I0Q91_09515</name>
</gene>
<dbReference type="PROSITE" id="PS51635">
    <property type="entry name" value="PNPLA"/>
    <property type="match status" value="1"/>
</dbReference>
<dbReference type="InterPro" id="IPR002641">
    <property type="entry name" value="PNPLA_dom"/>
</dbReference>
<protein>
    <submittedName>
        <fullName evidence="6">Patatin family protein</fullName>
    </submittedName>
</protein>
<dbReference type="EMBL" id="JADPIE010000005">
    <property type="protein sequence ID" value="MBF8437316.1"/>
    <property type="molecule type" value="Genomic_DNA"/>
</dbReference>
<dbReference type="GO" id="GO:0016787">
    <property type="term" value="F:hydrolase activity"/>
    <property type="evidence" value="ECO:0007669"/>
    <property type="project" value="UniProtKB-UniRule"/>
</dbReference>
<dbReference type="Gene3D" id="3.40.1090.10">
    <property type="entry name" value="Cytosolic phospholipase A2 catalytic domain"/>
    <property type="match status" value="1"/>
</dbReference>
<evidence type="ECO:0000256" key="2">
    <source>
        <dbReference type="ARBA" id="ARBA00022963"/>
    </source>
</evidence>
<feature type="domain" description="PNPLA" evidence="5">
    <location>
        <begin position="1"/>
        <end position="163"/>
    </location>
</feature>
<evidence type="ECO:0000256" key="1">
    <source>
        <dbReference type="ARBA" id="ARBA00022801"/>
    </source>
</evidence>
<name>A0A931ASY3_9FIRM</name>
<dbReference type="Pfam" id="PF19890">
    <property type="entry name" value="DUF6363"/>
    <property type="match status" value="1"/>
</dbReference>
<dbReference type="SUPFAM" id="SSF52151">
    <property type="entry name" value="FabD/lysophospholipase-like"/>
    <property type="match status" value="1"/>
</dbReference>
<dbReference type="Proteomes" id="UP000621436">
    <property type="component" value="Unassembled WGS sequence"/>
</dbReference>
<proteinExistence type="predicted"/>
<dbReference type="InterPro" id="IPR037483">
    <property type="entry name" value="YjjU-like"/>
</dbReference>
<dbReference type="CDD" id="cd07208">
    <property type="entry name" value="Pat_hypo_Ecoli_yjju_like"/>
    <property type="match status" value="1"/>
</dbReference>
<keyword evidence="3 4" id="KW-0443">Lipid metabolism</keyword>
<dbReference type="AlphaFoldDB" id="A0A931ASY3"/>
<evidence type="ECO:0000259" key="5">
    <source>
        <dbReference type="PROSITE" id="PS51635"/>
    </source>
</evidence>
<dbReference type="PANTHER" id="PTHR14226">
    <property type="entry name" value="NEUROPATHY TARGET ESTERASE/SWISS CHEESE D.MELANOGASTER"/>
    <property type="match status" value="1"/>
</dbReference>
<dbReference type="Pfam" id="PF01734">
    <property type="entry name" value="Patatin"/>
    <property type="match status" value="1"/>
</dbReference>
<evidence type="ECO:0000256" key="4">
    <source>
        <dbReference type="PROSITE-ProRule" id="PRU01161"/>
    </source>
</evidence>
<comment type="caution">
    <text evidence="4">Lacks conserved residue(s) required for the propagation of feature annotation.</text>
</comment>
<keyword evidence="1 4" id="KW-0378">Hydrolase</keyword>
<keyword evidence="2 4" id="KW-0442">Lipid degradation</keyword>
<comment type="caution">
    <text evidence="6">The sequence shown here is derived from an EMBL/GenBank/DDBJ whole genome shotgun (WGS) entry which is preliminary data.</text>
</comment>
<keyword evidence="7" id="KW-1185">Reference proteome</keyword>
<evidence type="ECO:0000313" key="7">
    <source>
        <dbReference type="Proteomes" id="UP000621436"/>
    </source>
</evidence>
<sequence length="282" mass="33082">MRGAFTAGILDFFLENEIKFPYVIGVSAGANNGANFIAEQYERSKRIFIQHSQDKRYMGLNRVVKEKSYIGMKFLFHDLPYDIDPFDFDTFASSDTEFKTVVTECKTGMPAYLSHKDYDPEFFIRKVLRASSSLPLLCPPVYINGKCYLDGGISDSIPIRKAIADGYQNNILILTRDKSYRKKPSKLQRVLKFKYRKYPNLVEIIQKRHIRYNEKLNYIEKLEDKDQIFVFRPEEEIDIKVLENDPEQMLNLYQRGYQIATEKFTDLNQWLKDNNKKILSAI</sequence>
<reference evidence="6" key="1">
    <citation type="submission" date="2020-11" db="EMBL/GenBank/DDBJ databases">
        <title>Halonatronomonas betainensis gen. nov., sp. nov. a novel haloalkaliphilic representative of the family Halanaerobiacae capable of betaine degradation.</title>
        <authorList>
            <person name="Boltyanskaya Y."/>
            <person name="Kevbrin V."/>
            <person name="Detkova E."/>
            <person name="Grouzdev D.S."/>
            <person name="Koziaeva V."/>
            <person name="Zhilina T."/>
        </authorList>
    </citation>
    <scope>NUCLEOTIDE SEQUENCE</scope>
    <source>
        <strain evidence="6">Z-7014</strain>
    </source>
</reference>
<feature type="active site" description="Proton acceptor" evidence="4">
    <location>
        <position position="150"/>
    </location>
</feature>
<evidence type="ECO:0000256" key="3">
    <source>
        <dbReference type="ARBA" id="ARBA00023098"/>
    </source>
</evidence>
<dbReference type="InterPro" id="IPR045943">
    <property type="entry name" value="DUF6363"/>
</dbReference>
<dbReference type="InterPro" id="IPR050301">
    <property type="entry name" value="NTE"/>
</dbReference>
<dbReference type="GO" id="GO:0016042">
    <property type="term" value="P:lipid catabolic process"/>
    <property type="evidence" value="ECO:0007669"/>
    <property type="project" value="UniProtKB-UniRule"/>
</dbReference>
<feature type="short sequence motif" description="GXSXG" evidence="4">
    <location>
        <begin position="25"/>
        <end position="29"/>
    </location>
</feature>
<dbReference type="InterPro" id="IPR016035">
    <property type="entry name" value="Acyl_Trfase/lysoPLipase"/>
</dbReference>
<organism evidence="6 7">
    <name type="scientific">Halonatronomonas betaini</name>
    <dbReference type="NCBI Taxonomy" id="2778430"/>
    <lineage>
        <taxon>Bacteria</taxon>
        <taxon>Bacillati</taxon>
        <taxon>Bacillota</taxon>
        <taxon>Clostridia</taxon>
        <taxon>Halanaerobiales</taxon>
        <taxon>Halarsenatibacteraceae</taxon>
        <taxon>Halonatronomonas</taxon>
    </lineage>
</organism>
<evidence type="ECO:0000313" key="6">
    <source>
        <dbReference type="EMBL" id="MBF8437316.1"/>
    </source>
</evidence>
<feature type="short sequence motif" description="DGA/G" evidence="4">
    <location>
        <begin position="150"/>
        <end position="152"/>
    </location>
</feature>